<reference evidence="1" key="1">
    <citation type="submission" date="2023-06" db="EMBL/GenBank/DDBJ databases">
        <authorList>
            <consortium name="Lawrence Berkeley National Laboratory"/>
            <person name="Ahrendt S."/>
            <person name="Sahu N."/>
            <person name="Indic B."/>
            <person name="Wong-Bajracharya J."/>
            <person name="Merenyi Z."/>
            <person name="Ke H.-M."/>
            <person name="Monk M."/>
            <person name="Kocsube S."/>
            <person name="Drula E."/>
            <person name="Lipzen A."/>
            <person name="Balint B."/>
            <person name="Henrissat B."/>
            <person name="Andreopoulos B."/>
            <person name="Martin F.M."/>
            <person name="Harder C.B."/>
            <person name="Rigling D."/>
            <person name="Ford K.L."/>
            <person name="Foster G.D."/>
            <person name="Pangilinan J."/>
            <person name="Papanicolaou A."/>
            <person name="Barry K."/>
            <person name="LaButti K."/>
            <person name="Viragh M."/>
            <person name="Koriabine M."/>
            <person name="Yan M."/>
            <person name="Riley R."/>
            <person name="Champramary S."/>
            <person name="Plett K.L."/>
            <person name="Tsai I.J."/>
            <person name="Slot J."/>
            <person name="Sipos G."/>
            <person name="Plett J."/>
            <person name="Nagy L.G."/>
            <person name="Grigoriev I.V."/>
        </authorList>
    </citation>
    <scope>NUCLEOTIDE SEQUENCE</scope>
    <source>
        <strain evidence="1">FPL87.14</strain>
    </source>
</reference>
<organism evidence="1 2">
    <name type="scientific">Armillaria borealis</name>
    <dbReference type="NCBI Taxonomy" id="47425"/>
    <lineage>
        <taxon>Eukaryota</taxon>
        <taxon>Fungi</taxon>
        <taxon>Dikarya</taxon>
        <taxon>Basidiomycota</taxon>
        <taxon>Agaricomycotina</taxon>
        <taxon>Agaricomycetes</taxon>
        <taxon>Agaricomycetidae</taxon>
        <taxon>Agaricales</taxon>
        <taxon>Marasmiineae</taxon>
        <taxon>Physalacriaceae</taxon>
        <taxon>Armillaria</taxon>
    </lineage>
</organism>
<evidence type="ECO:0008006" key="3">
    <source>
        <dbReference type="Google" id="ProtNLM"/>
    </source>
</evidence>
<gene>
    <name evidence="1" type="ORF">EV421DRAFT_1662420</name>
</gene>
<dbReference type="EMBL" id="JAUEPT010000207">
    <property type="protein sequence ID" value="KAK0429831.1"/>
    <property type="molecule type" value="Genomic_DNA"/>
</dbReference>
<accession>A0AA39IST6</accession>
<sequence>IDSWKEVQQVYMPATRSIQDEQDRTVGGECVVAWNIELLLPSVLLTDHKIICDKRLLHYEWELRCAQASEALGVVRRKIILETYVINHKGIYGHGQKIGTASNQLLAHCRIDKAWSMAMYNRAPEALQRLVGPLEMKDWQSTYRVLRVEDAVSMSGLKVRKKRDASSKETSGESTAPQLSWIWLTPGMLDSNTPEGLQDGEFFEQIWQSLTFAIALRIEWCKLRARMQRWDEECHLLHEEMQRVLRSHEYNIGLWRNRSQHAIPGAANGARAYALRQASICQRMKTYCEQIWSSIEEWLQ</sequence>
<comment type="caution">
    <text evidence="1">The sequence shown here is derived from an EMBL/GenBank/DDBJ whole genome shotgun (WGS) entry which is preliminary data.</text>
</comment>
<dbReference type="Proteomes" id="UP001175226">
    <property type="component" value="Unassembled WGS sequence"/>
</dbReference>
<dbReference type="AlphaFoldDB" id="A0AA39IST6"/>
<name>A0AA39IST6_9AGAR</name>
<evidence type="ECO:0000313" key="1">
    <source>
        <dbReference type="EMBL" id="KAK0429831.1"/>
    </source>
</evidence>
<proteinExistence type="predicted"/>
<protein>
    <recommendedName>
        <fullName evidence="3">CxC2-like cysteine cluster KDZ transposase-associated domain-containing protein</fullName>
    </recommendedName>
</protein>
<keyword evidence="2" id="KW-1185">Reference proteome</keyword>
<feature type="non-terminal residue" evidence="1">
    <location>
        <position position="1"/>
    </location>
</feature>
<evidence type="ECO:0000313" key="2">
    <source>
        <dbReference type="Proteomes" id="UP001175226"/>
    </source>
</evidence>
<feature type="non-terminal residue" evidence="1">
    <location>
        <position position="300"/>
    </location>
</feature>